<dbReference type="SUPFAM" id="SSF52980">
    <property type="entry name" value="Restriction endonuclease-like"/>
    <property type="match status" value="1"/>
</dbReference>
<keyword evidence="4" id="KW-1185">Reference proteome</keyword>
<evidence type="ECO:0000256" key="2">
    <source>
        <dbReference type="HAMAP-Rule" id="MF_00048"/>
    </source>
</evidence>
<sequence length="123" mass="14214">MNNPLTRKQLGNVGEGLAWKYLEGLHYEIIEKNWRCRTGEIDLIVKDGSFLVFVEVRTRSGSPQFGTPQESVNAKKQQQVMETAQFYVHRYQKQQLQLRFDVISILTTKTGEQVSLDHLVNAF</sequence>
<dbReference type="Gene3D" id="3.40.1350.10">
    <property type="match status" value="1"/>
</dbReference>
<comment type="similarity">
    <text evidence="1 2">Belongs to the UPF0102 family.</text>
</comment>
<comment type="caution">
    <text evidence="3">The sequence shown here is derived from an EMBL/GenBank/DDBJ whole genome shotgun (WGS) entry which is preliminary data.</text>
</comment>
<dbReference type="NCBIfam" id="NF009150">
    <property type="entry name" value="PRK12497.1-3"/>
    <property type="match status" value="1"/>
</dbReference>
<gene>
    <name evidence="3" type="ORF">OB236_24715</name>
</gene>
<evidence type="ECO:0000313" key="4">
    <source>
        <dbReference type="Proteomes" id="UP001652445"/>
    </source>
</evidence>
<dbReference type="InterPro" id="IPR003509">
    <property type="entry name" value="UPF0102_YraN-like"/>
</dbReference>
<evidence type="ECO:0000313" key="3">
    <source>
        <dbReference type="EMBL" id="MCU6795317.1"/>
    </source>
</evidence>
<dbReference type="PANTHER" id="PTHR34039:SF1">
    <property type="entry name" value="UPF0102 PROTEIN YRAN"/>
    <property type="match status" value="1"/>
</dbReference>
<accession>A0ABT2UL02</accession>
<name>A0ABT2UL02_9BACL</name>
<dbReference type="CDD" id="cd20736">
    <property type="entry name" value="PoNe_Nuclease"/>
    <property type="match status" value="1"/>
</dbReference>
<dbReference type="NCBIfam" id="TIGR00252">
    <property type="entry name" value="YraN family protein"/>
    <property type="match status" value="1"/>
</dbReference>
<proteinExistence type="inferred from homology"/>
<organism evidence="3 4">
    <name type="scientific">Paenibacillus baimaensis</name>
    <dbReference type="NCBI Taxonomy" id="2982185"/>
    <lineage>
        <taxon>Bacteria</taxon>
        <taxon>Bacillati</taxon>
        <taxon>Bacillota</taxon>
        <taxon>Bacilli</taxon>
        <taxon>Bacillales</taxon>
        <taxon>Paenibacillaceae</taxon>
        <taxon>Paenibacillus</taxon>
    </lineage>
</organism>
<dbReference type="RefSeq" id="WP_262686313.1">
    <property type="nucleotide sequence ID" value="NZ_JAOQIO010000094.1"/>
</dbReference>
<dbReference type="EMBL" id="JAOQIO010000094">
    <property type="protein sequence ID" value="MCU6795317.1"/>
    <property type="molecule type" value="Genomic_DNA"/>
</dbReference>
<dbReference type="Proteomes" id="UP001652445">
    <property type="component" value="Unassembled WGS sequence"/>
</dbReference>
<reference evidence="3 4" key="1">
    <citation type="submission" date="2022-09" db="EMBL/GenBank/DDBJ databases">
        <authorList>
            <person name="Han X.L."/>
            <person name="Wang Q."/>
            <person name="Lu T."/>
        </authorList>
    </citation>
    <scope>NUCLEOTIDE SEQUENCE [LARGE SCALE GENOMIC DNA]</scope>
    <source>
        <strain evidence="3 4">WQ 127069</strain>
    </source>
</reference>
<dbReference type="Pfam" id="PF02021">
    <property type="entry name" value="UPF0102"/>
    <property type="match status" value="1"/>
</dbReference>
<dbReference type="NCBIfam" id="NF009154">
    <property type="entry name" value="PRK12497.3-3"/>
    <property type="match status" value="1"/>
</dbReference>
<dbReference type="HAMAP" id="MF_00048">
    <property type="entry name" value="UPF0102"/>
    <property type="match status" value="1"/>
</dbReference>
<dbReference type="InterPro" id="IPR011335">
    <property type="entry name" value="Restrct_endonuc-II-like"/>
</dbReference>
<dbReference type="PANTHER" id="PTHR34039">
    <property type="entry name" value="UPF0102 PROTEIN YRAN"/>
    <property type="match status" value="1"/>
</dbReference>
<evidence type="ECO:0000256" key="1">
    <source>
        <dbReference type="ARBA" id="ARBA00006738"/>
    </source>
</evidence>
<dbReference type="InterPro" id="IPR011856">
    <property type="entry name" value="tRNA_endonuc-like_dom_sf"/>
</dbReference>
<protein>
    <recommendedName>
        <fullName evidence="2">UPF0102 protein OB236_24715</fullName>
    </recommendedName>
</protein>